<dbReference type="OrthoDB" id="6991852at2759"/>
<dbReference type="Proteomes" id="UP001153714">
    <property type="component" value="Chromosome 5"/>
</dbReference>
<gene>
    <name evidence="1" type="ORF">DIATSA_LOCUS10926</name>
</gene>
<name>A0A9N9RBF5_9NEOP</name>
<sequence>MSSVAQKLCEKIYEETSTRSFKHGIKSNTPNSVSFISSSTSNRYKGRPTNSIIVEKKREINKVLPKTNAYRNKIVINKFKSKETLLKKKFVDVSSNTIKTGPLKCDNDCVTIVRRRDSKCTCGQKRNKFLFSTKDTQTLNFKHHPTLDKASARCVSMINCAVQEENKHSMNKISKAKLVYDVDVQTSFNKNSMKRQMQDKSAGAPIKTNTNNMVVRRWAISKGPARGPDF</sequence>
<reference evidence="1" key="1">
    <citation type="submission" date="2021-12" db="EMBL/GenBank/DDBJ databases">
        <authorList>
            <person name="King R."/>
        </authorList>
    </citation>
    <scope>NUCLEOTIDE SEQUENCE</scope>
</reference>
<protein>
    <submittedName>
        <fullName evidence="1">Uncharacterized protein</fullName>
    </submittedName>
</protein>
<proteinExistence type="predicted"/>
<evidence type="ECO:0000313" key="1">
    <source>
        <dbReference type="EMBL" id="CAG9793491.1"/>
    </source>
</evidence>
<reference evidence="1" key="2">
    <citation type="submission" date="2022-10" db="EMBL/GenBank/DDBJ databases">
        <authorList>
            <consortium name="ENA_rothamsted_submissions"/>
            <consortium name="culmorum"/>
            <person name="King R."/>
        </authorList>
    </citation>
    <scope>NUCLEOTIDE SEQUENCE</scope>
</reference>
<dbReference type="EMBL" id="OU893336">
    <property type="protein sequence ID" value="CAG9793491.1"/>
    <property type="molecule type" value="Genomic_DNA"/>
</dbReference>
<keyword evidence="2" id="KW-1185">Reference proteome</keyword>
<organism evidence="1 2">
    <name type="scientific">Diatraea saccharalis</name>
    <name type="common">sugarcane borer</name>
    <dbReference type="NCBI Taxonomy" id="40085"/>
    <lineage>
        <taxon>Eukaryota</taxon>
        <taxon>Metazoa</taxon>
        <taxon>Ecdysozoa</taxon>
        <taxon>Arthropoda</taxon>
        <taxon>Hexapoda</taxon>
        <taxon>Insecta</taxon>
        <taxon>Pterygota</taxon>
        <taxon>Neoptera</taxon>
        <taxon>Endopterygota</taxon>
        <taxon>Lepidoptera</taxon>
        <taxon>Glossata</taxon>
        <taxon>Ditrysia</taxon>
        <taxon>Pyraloidea</taxon>
        <taxon>Crambidae</taxon>
        <taxon>Crambinae</taxon>
        <taxon>Diatraea</taxon>
    </lineage>
</organism>
<dbReference type="AlphaFoldDB" id="A0A9N9RBF5"/>
<accession>A0A9N9RBF5</accession>
<evidence type="ECO:0000313" key="2">
    <source>
        <dbReference type="Proteomes" id="UP001153714"/>
    </source>
</evidence>